<proteinExistence type="predicted"/>
<organism evidence="1 2">
    <name type="scientific">[Candida] jaroonii</name>
    <dbReference type="NCBI Taxonomy" id="467808"/>
    <lineage>
        <taxon>Eukaryota</taxon>
        <taxon>Fungi</taxon>
        <taxon>Dikarya</taxon>
        <taxon>Ascomycota</taxon>
        <taxon>Saccharomycotina</taxon>
        <taxon>Pichiomycetes</taxon>
        <taxon>Debaryomycetaceae</taxon>
        <taxon>Yamadazyma</taxon>
    </lineage>
</organism>
<protein>
    <submittedName>
        <fullName evidence="1">Uncharacterized protein</fullName>
    </submittedName>
</protein>
<accession>A0ACA9Y607</accession>
<sequence length="260" mass="29849">MVDEYAYKLIEPTGVKDYSPCYVALFKPVSEFNSELESRKSQFVKDLNKWIDSHQHIGYFNIRPAAEIIELHRAAVPRQVAPNQIGPSQSLDNHTESTQSSPPSKSPSPRRSPSKISKSLKNDASKFAFKVKDENVESSKSGLSLLERIKLKEKLNNEKNLLQTPEMRRDQFLASKLKPIYNILYQMNSETKPSQFKSFPLSIVKATIKDSLDYPIHEDEIHDCLKLMSRKLPKVEIVTRSNLSVVKLYHFDRTEDLKVL</sequence>
<name>A0ACA9Y607_9ASCO</name>
<gene>
    <name evidence="1" type="ORF">CLIB1444_03S05798</name>
</gene>
<reference evidence="1" key="1">
    <citation type="submission" date="2022-06" db="EMBL/GenBank/DDBJ databases">
        <authorList>
            <person name="Legras J.-L."/>
            <person name="Devillers H."/>
            <person name="Grondin C."/>
        </authorList>
    </citation>
    <scope>NUCLEOTIDE SEQUENCE</scope>
    <source>
        <strain evidence="1">CLIB 1444</strain>
    </source>
</reference>
<dbReference type="EMBL" id="CALSDN010000003">
    <property type="protein sequence ID" value="CAH6720162.1"/>
    <property type="molecule type" value="Genomic_DNA"/>
</dbReference>
<keyword evidence="2" id="KW-1185">Reference proteome</keyword>
<comment type="caution">
    <text evidence="1">The sequence shown here is derived from an EMBL/GenBank/DDBJ whole genome shotgun (WGS) entry which is preliminary data.</text>
</comment>
<evidence type="ECO:0000313" key="1">
    <source>
        <dbReference type="EMBL" id="CAH6720162.1"/>
    </source>
</evidence>
<dbReference type="Proteomes" id="UP001152531">
    <property type="component" value="Unassembled WGS sequence"/>
</dbReference>
<evidence type="ECO:0000313" key="2">
    <source>
        <dbReference type="Proteomes" id="UP001152531"/>
    </source>
</evidence>